<feature type="region of interest" description="Disordered" evidence="1">
    <location>
        <begin position="63"/>
        <end position="84"/>
    </location>
</feature>
<accession>A0A1Y2DN10</accession>
<evidence type="ECO:0008006" key="5">
    <source>
        <dbReference type="Google" id="ProtNLM"/>
    </source>
</evidence>
<dbReference type="RefSeq" id="XP_040712868.1">
    <property type="nucleotide sequence ID" value="XM_040860785.1"/>
</dbReference>
<evidence type="ECO:0000256" key="1">
    <source>
        <dbReference type="SAM" id="MobiDB-lite"/>
    </source>
</evidence>
<reference evidence="3 4" key="1">
    <citation type="submission" date="2016-07" db="EMBL/GenBank/DDBJ databases">
        <title>Pervasive Adenine N6-methylation of Active Genes in Fungi.</title>
        <authorList>
            <consortium name="DOE Joint Genome Institute"/>
            <person name="Mondo S.J."/>
            <person name="Dannebaum R.O."/>
            <person name="Kuo R.C."/>
            <person name="Labutti K."/>
            <person name="Haridas S."/>
            <person name="Kuo A."/>
            <person name="Salamov A."/>
            <person name="Ahrendt S.R."/>
            <person name="Lipzen A."/>
            <person name="Sullivan W."/>
            <person name="Andreopoulos W.B."/>
            <person name="Clum A."/>
            <person name="Lindquist E."/>
            <person name="Daum C."/>
            <person name="Ramamoorthy G.K."/>
            <person name="Gryganskyi A."/>
            <person name="Culley D."/>
            <person name="Magnuson J.K."/>
            <person name="James T.Y."/>
            <person name="O'Malley M.A."/>
            <person name="Stajich J.E."/>
            <person name="Spatafora J.W."/>
            <person name="Visel A."/>
            <person name="Grigoriev I.V."/>
        </authorList>
    </citation>
    <scope>NUCLEOTIDE SEQUENCE [LARGE SCALE GENOMIC DNA]</scope>
    <source>
        <strain evidence="3 4">CBS 129021</strain>
    </source>
</reference>
<comment type="caution">
    <text evidence="3">The sequence shown here is derived from an EMBL/GenBank/DDBJ whole genome shotgun (WGS) entry which is preliminary data.</text>
</comment>
<evidence type="ECO:0000313" key="4">
    <source>
        <dbReference type="Proteomes" id="UP000193689"/>
    </source>
</evidence>
<dbReference type="AlphaFoldDB" id="A0A1Y2DN10"/>
<evidence type="ECO:0000256" key="2">
    <source>
        <dbReference type="SAM" id="SignalP"/>
    </source>
</evidence>
<evidence type="ECO:0000313" key="3">
    <source>
        <dbReference type="EMBL" id="ORY60641.1"/>
    </source>
</evidence>
<keyword evidence="2" id="KW-0732">Signal</keyword>
<dbReference type="EMBL" id="MCFJ01000011">
    <property type="protein sequence ID" value="ORY60641.1"/>
    <property type="molecule type" value="Genomic_DNA"/>
</dbReference>
<proteinExistence type="predicted"/>
<dbReference type="Proteomes" id="UP000193689">
    <property type="component" value="Unassembled WGS sequence"/>
</dbReference>
<feature type="chain" id="PRO_5010993734" description="Secreted protein" evidence="2">
    <location>
        <begin position="33"/>
        <end position="84"/>
    </location>
</feature>
<dbReference type="GeneID" id="63776997"/>
<sequence>MAIMTTKRGNQHFYHTAPFLLMIFTALRPTRCARTSISRKPWCGSLGPQTVKIPRMISRPINRKLDSDNASTAFPTRSFKSVKR</sequence>
<organism evidence="3 4">
    <name type="scientific">Pseudomassariella vexata</name>
    <dbReference type="NCBI Taxonomy" id="1141098"/>
    <lineage>
        <taxon>Eukaryota</taxon>
        <taxon>Fungi</taxon>
        <taxon>Dikarya</taxon>
        <taxon>Ascomycota</taxon>
        <taxon>Pezizomycotina</taxon>
        <taxon>Sordariomycetes</taxon>
        <taxon>Xylariomycetidae</taxon>
        <taxon>Amphisphaeriales</taxon>
        <taxon>Pseudomassariaceae</taxon>
        <taxon>Pseudomassariella</taxon>
    </lineage>
</organism>
<name>A0A1Y2DN10_9PEZI</name>
<feature type="compositionally biased region" description="Polar residues" evidence="1">
    <location>
        <begin position="68"/>
        <end position="84"/>
    </location>
</feature>
<keyword evidence="4" id="KW-1185">Reference proteome</keyword>
<protein>
    <recommendedName>
        <fullName evidence="5">Secreted protein</fullName>
    </recommendedName>
</protein>
<feature type="signal peptide" evidence="2">
    <location>
        <begin position="1"/>
        <end position="32"/>
    </location>
</feature>
<dbReference type="InParanoid" id="A0A1Y2DN10"/>
<gene>
    <name evidence="3" type="ORF">BCR38DRAFT_441793</name>
</gene>